<comment type="similarity">
    <text evidence="9">Belongs to the class-III pyridoxal-phosphate-dependent aminotransferase family. BioA subfamily.</text>
</comment>
<evidence type="ECO:0000256" key="2">
    <source>
        <dbReference type="ARBA" id="ARBA00005063"/>
    </source>
</evidence>
<dbReference type="Gene3D" id="3.40.640.10">
    <property type="entry name" value="Type I PLP-dependent aspartate aminotransferase-like (Major domain)"/>
    <property type="match status" value="1"/>
</dbReference>
<keyword evidence="7 9" id="KW-0663">Pyridoxal phosphate</keyword>
<comment type="catalytic activity">
    <reaction evidence="8 9">
        <text>(8S)-8-amino-7-oxononanoate + S-adenosyl-L-methionine = S-adenosyl-4-methylsulfanyl-2-oxobutanoate + (7R,8S)-7,8-diammoniononanoate</text>
        <dbReference type="Rhea" id="RHEA:16861"/>
        <dbReference type="ChEBI" id="CHEBI:16490"/>
        <dbReference type="ChEBI" id="CHEBI:59789"/>
        <dbReference type="ChEBI" id="CHEBI:149468"/>
        <dbReference type="ChEBI" id="CHEBI:149469"/>
        <dbReference type="EC" id="2.6.1.62"/>
    </reaction>
</comment>
<dbReference type="Proteomes" id="UP000198461">
    <property type="component" value="Unassembled WGS sequence"/>
</dbReference>
<dbReference type="GO" id="GO:0009102">
    <property type="term" value="P:biotin biosynthetic process"/>
    <property type="evidence" value="ECO:0007669"/>
    <property type="project" value="UniProtKB-UniRule"/>
</dbReference>
<dbReference type="OrthoDB" id="9801052at2"/>
<feature type="binding site" evidence="9">
    <location>
        <begin position="309"/>
        <end position="310"/>
    </location>
    <ligand>
        <name>pyridoxal 5'-phosphate</name>
        <dbReference type="ChEBI" id="CHEBI:597326"/>
    </ligand>
</feature>
<dbReference type="UniPathway" id="UPA00078">
    <property type="reaction ID" value="UER00160"/>
</dbReference>
<proteinExistence type="inferred from homology"/>
<feature type="binding site" evidence="9">
    <location>
        <position position="275"/>
    </location>
    <ligand>
        <name>substrate</name>
    </ligand>
</feature>
<dbReference type="Pfam" id="PF00202">
    <property type="entry name" value="Aminotran_3"/>
    <property type="match status" value="1"/>
</dbReference>
<evidence type="ECO:0000256" key="4">
    <source>
        <dbReference type="ARBA" id="ARBA00022679"/>
    </source>
</evidence>
<dbReference type="InterPro" id="IPR015424">
    <property type="entry name" value="PyrdxlP-dep_Trfase"/>
</dbReference>
<keyword evidence="11" id="KW-1185">Reference proteome</keyword>
<comment type="function">
    <text evidence="9">Catalyzes the transfer of the alpha-amino group from S-adenosyl-L-methionine (SAM) to 7-keto-8-aminopelargonic acid (KAPA) to form 7,8-diaminopelargonic acid (DAPA). It is the only aminotransferase known to utilize SAM as an amino donor.</text>
</comment>
<evidence type="ECO:0000256" key="8">
    <source>
        <dbReference type="ARBA" id="ARBA00048449"/>
    </source>
</evidence>
<protein>
    <recommendedName>
        <fullName evidence="9">Adenosylmethionine-8-amino-7-oxononanoate aminotransferase</fullName>
        <ecNumber evidence="9">2.6.1.62</ecNumber>
    </recommendedName>
    <alternativeName>
        <fullName evidence="9">7,8-diamino-pelargonic acid aminotransferase</fullName>
        <shortName evidence="9">DAPA AT</shortName>
        <shortName evidence="9">DAPA aminotransferase</shortName>
    </alternativeName>
    <alternativeName>
        <fullName evidence="9">7,8-diaminononanoate synthase</fullName>
        <shortName evidence="9">DANS</shortName>
    </alternativeName>
    <alternativeName>
        <fullName evidence="9">Diaminopelargonic acid synthase</fullName>
    </alternativeName>
</protein>
<feature type="binding site" evidence="9">
    <location>
        <position position="143"/>
    </location>
    <ligand>
        <name>substrate</name>
    </ligand>
</feature>
<evidence type="ECO:0000256" key="7">
    <source>
        <dbReference type="ARBA" id="ARBA00022898"/>
    </source>
</evidence>
<dbReference type="InterPro" id="IPR005815">
    <property type="entry name" value="BioA"/>
</dbReference>
<dbReference type="InterPro" id="IPR049704">
    <property type="entry name" value="Aminotrans_3_PPA_site"/>
</dbReference>
<dbReference type="InterPro" id="IPR005814">
    <property type="entry name" value="Aminotrans_3"/>
</dbReference>
<keyword evidence="4 9" id="KW-0808">Transferase</keyword>
<dbReference type="GO" id="GO:0004015">
    <property type="term" value="F:adenosylmethionine-8-amino-7-oxononanoate transaminase activity"/>
    <property type="evidence" value="ECO:0007669"/>
    <property type="project" value="UniProtKB-UniRule"/>
</dbReference>
<evidence type="ECO:0000256" key="5">
    <source>
        <dbReference type="ARBA" id="ARBA00022691"/>
    </source>
</evidence>
<dbReference type="CDD" id="cd00610">
    <property type="entry name" value="OAT_like"/>
    <property type="match status" value="1"/>
</dbReference>
<keyword evidence="6 9" id="KW-0093">Biotin biosynthesis</keyword>
<feature type="binding site" evidence="9">
    <location>
        <position position="392"/>
    </location>
    <ligand>
        <name>substrate</name>
    </ligand>
</feature>
<dbReference type="GO" id="GO:0030170">
    <property type="term" value="F:pyridoxal phosphate binding"/>
    <property type="evidence" value="ECO:0007669"/>
    <property type="project" value="UniProtKB-UniRule"/>
</dbReference>
<dbReference type="SUPFAM" id="SSF53383">
    <property type="entry name" value="PLP-dependent transferases"/>
    <property type="match status" value="1"/>
</dbReference>
<dbReference type="RefSeq" id="WP_074200562.1">
    <property type="nucleotide sequence ID" value="NZ_FSRE01000001.1"/>
</dbReference>
<dbReference type="EC" id="2.6.1.62" evidence="9"/>
<comment type="subunit">
    <text evidence="9">Homodimer.</text>
</comment>
<comment type="subcellular location">
    <subcellularLocation>
        <location evidence="9">Cytoplasm</location>
    </subcellularLocation>
</comment>
<evidence type="ECO:0000313" key="10">
    <source>
        <dbReference type="EMBL" id="SIN71321.1"/>
    </source>
</evidence>
<feature type="binding site" evidence="9">
    <location>
        <position position="50"/>
    </location>
    <ligand>
        <name>substrate</name>
    </ligand>
</feature>
<comment type="pathway">
    <text evidence="2 9">Cofactor biosynthesis; biotin biosynthesis; 7,8-diaminononanoate from 8-amino-7-oxononanoate (SAM route): step 1/1.</text>
</comment>
<dbReference type="PROSITE" id="PS00600">
    <property type="entry name" value="AA_TRANSFER_CLASS_3"/>
    <property type="match status" value="1"/>
</dbReference>
<feature type="binding site" evidence="9">
    <location>
        <position position="308"/>
    </location>
    <ligand>
        <name>substrate</name>
    </ligand>
</feature>
<keyword evidence="9" id="KW-0963">Cytoplasm</keyword>
<dbReference type="NCBIfam" id="TIGR00508">
    <property type="entry name" value="bioA"/>
    <property type="match status" value="1"/>
</dbReference>
<dbReference type="NCBIfam" id="NF004624">
    <property type="entry name" value="PRK05964.1"/>
    <property type="match status" value="1"/>
</dbReference>
<feature type="site" description="Participates in the substrate recognition with KAPA and in a stacking interaction with the adenine ring of SAM" evidence="9">
    <location>
        <position position="15"/>
    </location>
</feature>
<evidence type="ECO:0000256" key="9">
    <source>
        <dbReference type="HAMAP-Rule" id="MF_00834"/>
    </source>
</evidence>
<reference evidence="10 11" key="1">
    <citation type="submission" date="2016-11" db="EMBL/GenBank/DDBJ databases">
        <authorList>
            <person name="Jaros S."/>
            <person name="Januszkiewicz K."/>
            <person name="Wedrychowicz H."/>
        </authorList>
    </citation>
    <scope>NUCLEOTIDE SEQUENCE [LARGE SCALE GENOMIC DNA]</scope>
    <source>
        <strain evidence="10 11">DSM 17737</strain>
    </source>
</reference>
<dbReference type="PANTHER" id="PTHR42684">
    <property type="entry name" value="ADENOSYLMETHIONINE-8-AMINO-7-OXONONANOATE AMINOTRANSFERASE"/>
    <property type="match status" value="1"/>
</dbReference>
<evidence type="ECO:0000256" key="6">
    <source>
        <dbReference type="ARBA" id="ARBA00022756"/>
    </source>
</evidence>
<accession>A0A1N6DKG2</accession>
<feature type="binding site" evidence="9">
    <location>
        <begin position="110"/>
        <end position="111"/>
    </location>
    <ligand>
        <name>pyridoxal 5'-phosphate</name>
        <dbReference type="ChEBI" id="CHEBI:597326"/>
    </ligand>
</feature>
<keyword evidence="5 9" id="KW-0949">S-adenosyl-L-methionine</keyword>
<evidence type="ECO:0000256" key="3">
    <source>
        <dbReference type="ARBA" id="ARBA00022576"/>
    </source>
</evidence>
<organism evidence="10 11">
    <name type="scientific">Sulfurivirga caldicuralii</name>
    <dbReference type="NCBI Taxonomy" id="364032"/>
    <lineage>
        <taxon>Bacteria</taxon>
        <taxon>Pseudomonadati</taxon>
        <taxon>Pseudomonadota</taxon>
        <taxon>Gammaproteobacteria</taxon>
        <taxon>Thiotrichales</taxon>
        <taxon>Piscirickettsiaceae</taxon>
        <taxon>Sulfurivirga</taxon>
    </lineage>
</organism>
<evidence type="ECO:0000313" key="11">
    <source>
        <dbReference type="Proteomes" id="UP000198461"/>
    </source>
</evidence>
<name>A0A1N6DKG2_9GAMM</name>
<dbReference type="FunFam" id="3.40.640.10:FF:000041">
    <property type="entry name" value="Adenosylmethionine-8-amino-7-oxononanoate aminotransferase"/>
    <property type="match status" value="1"/>
</dbReference>
<feature type="binding site" evidence="9">
    <location>
        <position position="246"/>
    </location>
    <ligand>
        <name>pyridoxal 5'-phosphate</name>
        <dbReference type="ChEBI" id="CHEBI:597326"/>
    </ligand>
</feature>
<comment type="cofactor">
    <cofactor evidence="1 9">
        <name>pyridoxal 5'-phosphate</name>
        <dbReference type="ChEBI" id="CHEBI:597326"/>
    </cofactor>
</comment>
<evidence type="ECO:0000256" key="1">
    <source>
        <dbReference type="ARBA" id="ARBA00001933"/>
    </source>
</evidence>
<dbReference type="InterPro" id="IPR015421">
    <property type="entry name" value="PyrdxlP-dep_Trfase_major"/>
</dbReference>
<keyword evidence="3 9" id="KW-0032">Aminotransferase</keyword>
<dbReference type="STRING" id="364032.SAMN05443662_0226"/>
<dbReference type="PANTHER" id="PTHR42684:SF17">
    <property type="entry name" value="ADENOSYLMETHIONINE-8-AMINO-7-OXONONANOATE AMINOTRANSFERASE"/>
    <property type="match status" value="1"/>
</dbReference>
<dbReference type="Gene3D" id="3.90.1150.10">
    <property type="entry name" value="Aspartate Aminotransferase, domain 1"/>
    <property type="match status" value="1"/>
</dbReference>
<dbReference type="AlphaFoldDB" id="A0A1N6DKG2"/>
<sequence length="428" mass="47113">MINLAYDREHIWHPYSCIPPPNAPLPVAATEGRHIILEDGRRLVDGMSSWWAAIHGYNHPELVLAVARQLKTMPHIMFGGLTHEPAVDLAEKLVTLSPVPLKKVFFADSGSVAVEVALKIALQYWMARRKPQKHIFLTVRNGYHGDTFGAMSVTDPDNGMHSLFAGVLPKHYFAPAPHMGFDLKLDEPADDIAALAAFLDHHHDEIAAIILEPIVQGAGGMRFYRPAYVRQLRAIADDYNVLLIFDEIATGFGRTGKLFACEWAGISPDIMTVGKALTGGMMTLAATLTTEEVAYTLCNNPPRALMHGPTFMANPTACAAANASIELLLKSAWQDRIQHIEAHLQEQLMPLSDHPGVADVRVLGAIGVIELERDDLAPRLQDMAVREGAWLRPFGRLFYTMPAFNIEDDELATLTGAMITAVKQVVRP</sequence>
<dbReference type="InterPro" id="IPR015422">
    <property type="entry name" value="PyrdxlP-dep_Trfase_small"/>
</dbReference>
<dbReference type="EMBL" id="FSRE01000001">
    <property type="protein sequence ID" value="SIN71321.1"/>
    <property type="molecule type" value="Genomic_DNA"/>
</dbReference>
<gene>
    <name evidence="9" type="primary">bioA</name>
    <name evidence="10" type="ORF">SAMN05443662_0226</name>
</gene>
<feature type="modified residue" description="N6-(pyridoxal phosphate)lysine" evidence="9">
    <location>
        <position position="275"/>
    </location>
</feature>
<dbReference type="HAMAP" id="MF_00834">
    <property type="entry name" value="BioA"/>
    <property type="match status" value="1"/>
</dbReference>
<dbReference type="GO" id="GO:0005737">
    <property type="term" value="C:cytoplasm"/>
    <property type="evidence" value="ECO:0007669"/>
    <property type="project" value="UniProtKB-SubCell"/>
</dbReference>